<feature type="transmembrane region" description="Helical" evidence="7">
    <location>
        <begin position="108"/>
        <end position="128"/>
    </location>
</feature>
<evidence type="ECO:0000256" key="4">
    <source>
        <dbReference type="ARBA" id="ARBA00022692"/>
    </source>
</evidence>
<proteinExistence type="inferred from homology"/>
<evidence type="ECO:0000313" key="9">
    <source>
        <dbReference type="EMBL" id="MFC5405974.1"/>
    </source>
</evidence>
<evidence type="ECO:0000256" key="2">
    <source>
        <dbReference type="ARBA" id="ARBA00022448"/>
    </source>
</evidence>
<dbReference type="RefSeq" id="WP_378137741.1">
    <property type="nucleotide sequence ID" value="NZ_JBHSMI010000052.1"/>
</dbReference>
<dbReference type="PANTHER" id="PTHR43227:SF11">
    <property type="entry name" value="BLL4140 PROTEIN"/>
    <property type="match status" value="1"/>
</dbReference>
<evidence type="ECO:0000256" key="5">
    <source>
        <dbReference type="ARBA" id="ARBA00022989"/>
    </source>
</evidence>
<comment type="similarity">
    <text evidence="7">Belongs to the binding-protein-dependent transport system permease family.</text>
</comment>
<keyword evidence="5 7" id="KW-1133">Transmembrane helix</keyword>
<dbReference type="PROSITE" id="PS50928">
    <property type="entry name" value="ABC_TM1"/>
    <property type="match status" value="1"/>
</dbReference>
<name>A0ABW0HXX4_9BACL</name>
<dbReference type="CDD" id="cd06261">
    <property type="entry name" value="TM_PBP2"/>
    <property type="match status" value="1"/>
</dbReference>
<organism evidence="9 10">
    <name type="scientific">Cohnella soli</name>
    <dbReference type="NCBI Taxonomy" id="425005"/>
    <lineage>
        <taxon>Bacteria</taxon>
        <taxon>Bacillati</taxon>
        <taxon>Bacillota</taxon>
        <taxon>Bacilli</taxon>
        <taxon>Bacillales</taxon>
        <taxon>Paenibacillaceae</taxon>
        <taxon>Cohnella</taxon>
    </lineage>
</organism>
<dbReference type="Gene3D" id="1.10.3720.10">
    <property type="entry name" value="MetI-like"/>
    <property type="match status" value="1"/>
</dbReference>
<feature type="transmembrane region" description="Helical" evidence="7">
    <location>
        <begin position="175"/>
        <end position="193"/>
    </location>
</feature>
<feature type="transmembrane region" description="Helical" evidence="7">
    <location>
        <begin position="70"/>
        <end position="96"/>
    </location>
</feature>
<sequence>MKSRSLRLEAPFHLMLLPGALLVFIFAYAPMFGIVIAFQKYYPTKGFFHSAWVGLDNFRYIFMLPNFGRVLWNTVFIASMKIILTLIVPVLAALLLNEVRKQVFKRIVQTFIYLPYFLSWVILAGILMDVLSLDGVVNHMLGFLNIKPIFFLGDNKWFPWTLIASDTWKQFGFDTIIYLAALTGINPTLYEAAVLDGAGRWKQTLYVTLPGILPIVVLMMTLSLGNVLNAGFDQVFNLYSAPVMESGDILDTMIYRMGLQNFQFSVSAALGVFKSAVSFVLISVSYWCAYRFANYRIF</sequence>
<dbReference type="InterPro" id="IPR035906">
    <property type="entry name" value="MetI-like_sf"/>
</dbReference>
<feature type="transmembrane region" description="Helical" evidence="7">
    <location>
        <begin position="205"/>
        <end position="228"/>
    </location>
</feature>
<evidence type="ECO:0000256" key="6">
    <source>
        <dbReference type="ARBA" id="ARBA00023136"/>
    </source>
</evidence>
<gene>
    <name evidence="9" type="ORF">ACFPOF_24800</name>
</gene>
<feature type="transmembrane region" description="Helical" evidence="7">
    <location>
        <begin position="12"/>
        <end position="38"/>
    </location>
</feature>
<evidence type="ECO:0000256" key="7">
    <source>
        <dbReference type="RuleBase" id="RU363032"/>
    </source>
</evidence>
<protein>
    <submittedName>
        <fullName evidence="9">ABC transporter permease</fullName>
    </submittedName>
</protein>
<dbReference type="Pfam" id="PF00528">
    <property type="entry name" value="BPD_transp_1"/>
    <property type="match status" value="1"/>
</dbReference>
<reference evidence="10" key="1">
    <citation type="journal article" date="2019" name="Int. J. Syst. Evol. Microbiol.">
        <title>The Global Catalogue of Microorganisms (GCM) 10K type strain sequencing project: providing services to taxonomists for standard genome sequencing and annotation.</title>
        <authorList>
            <consortium name="The Broad Institute Genomics Platform"/>
            <consortium name="The Broad Institute Genome Sequencing Center for Infectious Disease"/>
            <person name="Wu L."/>
            <person name="Ma J."/>
        </authorList>
    </citation>
    <scope>NUCLEOTIDE SEQUENCE [LARGE SCALE GENOMIC DNA]</scope>
    <source>
        <strain evidence="10">CGMCC 1.18575</strain>
    </source>
</reference>
<keyword evidence="3" id="KW-1003">Cell membrane</keyword>
<dbReference type="PANTHER" id="PTHR43227">
    <property type="entry name" value="BLL4140 PROTEIN"/>
    <property type="match status" value="1"/>
</dbReference>
<keyword evidence="10" id="KW-1185">Reference proteome</keyword>
<comment type="caution">
    <text evidence="9">The sequence shown here is derived from an EMBL/GenBank/DDBJ whole genome shotgun (WGS) entry which is preliminary data.</text>
</comment>
<accession>A0ABW0HXX4</accession>
<feature type="domain" description="ABC transmembrane type-1" evidence="8">
    <location>
        <begin position="71"/>
        <end position="285"/>
    </location>
</feature>
<keyword evidence="4 7" id="KW-0812">Transmembrane</keyword>
<comment type="subcellular location">
    <subcellularLocation>
        <location evidence="1 7">Cell membrane</location>
        <topology evidence="1 7">Multi-pass membrane protein</topology>
    </subcellularLocation>
</comment>
<evidence type="ECO:0000256" key="1">
    <source>
        <dbReference type="ARBA" id="ARBA00004651"/>
    </source>
</evidence>
<feature type="transmembrane region" description="Helical" evidence="7">
    <location>
        <begin position="262"/>
        <end position="289"/>
    </location>
</feature>
<evidence type="ECO:0000256" key="3">
    <source>
        <dbReference type="ARBA" id="ARBA00022475"/>
    </source>
</evidence>
<keyword evidence="2 7" id="KW-0813">Transport</keyword>
<dbReference type="Proteomes" id="UP001596113">
    <property type="component" value="Unassembled WGS sequence"/>
</dbReference>
<evidence type="ECO:0000259" key="8">
    <source>
        <dbReference type="PROSITE" id="PS50928"/>
    </source>
</evidence>
<dbReference type="InterPro" id="IPR000515">
    <property type="entry name" value="MetI-like"/>
</dbReference>
<dbReference type="EMBL" id="JBHSMI010000052">
    <property type="protein sequence ID" value="MFC5405974.1"/>
    <property type="molecule type" value="Genomic_DNA"/>
</dbReference>
<dbReference type="InterPro" id="IPR050809">
    <property type="entry name" value="UgpAE/MalFG_permease"/>
</dbReference>
<dbReference type="SUPFAM" id="SSF161098">
    <property type="entry name" value="MetI-like"/>
    <property type="match status" value="1"/>
</dbReference>
<evidence type="ECO:0000313" key="10">
    <source>
        <dbReference type="Proteomes" id="UP001596113"/>
    </source>
</evidence>
<keyword evidence="6 7" id="KW-0472">Membrane</keyword>